<name>A0A6J7F3D7_9ZZZZ</name>
<reference evidence="6" key="1">
    <citation type="submission" date="2020-05" db="EMBL/GenBank/DDBJ databases">
        <authorList>
            <person name="Chiriac C."/>
            <person name="Salcher M."/>
            <person name="Ghai R."/>
            <person name="Kavagutti S V."/>
        </authorList>
    </citation>
    <scope>NUCLEOTIDE SEQUENCE</scope>
</reference>
<dbReference type="InterPro" id="IPR028081">
    <property type="entry name" value="Leu-bd"/>
</dbReference>
<dbReference type="CDD" id="cd06342">
    <property type="entry name" value="PBP1_ABC_LIVBP-like"/>
    <property type="match status" value="1"/>
</dbReference>
<gene>
    <name evidence="3" type="ORF">UFOPK1380_00125</name>
    <name evidence="4" type="ORF">UFOPK1863_00201</name>
    <name evidence="5" type="ORF">UFOPK2689_00411</name>
    <name evidence="6" type="ORF">UFOPK3555_00097</name>
    <name evidence="7" type="ORF">UFOPK4095_00544</name>
</gene>
<evidence type="ECO:0000313" key="7">
    <source>
        <dbReference type="EMBL" id="CAB5012509.1"/>
    </source>
</evidence>
<dbReference type="PANTHER" id="PTHR47151">
    <property type="entry name" value="LEU/ILE/VAL-BINDING ABC TRANSPORTER SUBUNIT"/>
    <property type="match status" value="1"/>
</dbReference>
<protein>
    <submittedName>
        <fullName evidence="6">Unannotated protein</fullName>
    </submittedName>
</protein>
<dbReference type="EMBL" id="CAEZYL010000014">
    <property type="protein sequence ID" value="CAB4719127.1"/>
    <property type="molecule type" value="Genomic_DNA"/>
</dbReference>
<evidence type="ECO:0000313" key="4">
    <source>
        <dbReference type="EMBL" id="CAB4607892.1"/>
    </source>
</evidence>
<evidence type="ECO:0000313" key="6">
    <source>
        <dbReference type="EMBL" id="CAB4888124.1"/>
    </source>
</evidence>
<dbReference type="InterPro" id="IPR028082">
    <property type="entry name" value="Peripla_BP_I"/>
</dbReference>
<dbReference type="EMBL" id="CAFBME010000003">
    <property type="protein sequence ID" value="CAB4888124.1"/>
    <property type="molecule type" value="Genomic_DNA"/>
</dbReference>
<dbReference type="AlphaFoldDB" id="A0A6J7F3D7"/>
<evidence type="ECO:0000256" key="1">
    <source>
        <dbReference type="ARBA" id="ARBA00022729"/>
    </source>
</evidence>
<keyword evidence="1" id="KW-0732">Signal</keyword>
<dbReference type="EMBL" id="CAEZSC010000003">
    <property type="protein sequence ID" value="CAB4529851.1"/>
    <property type="molecule type" value="Genomic_DNA"/>
</dbReference>
<organism evidence="6">
    <name type="scientific">freshwater metagenome</name>
    <dbReference type="NCBI Taxonomy" id="449393"/>
    <lineage>
        <taxon>unclassified sequences</taxon>
        <taxon>metagenomes</taxon>
        <taxon>ecological metagenomes</taxon>
    </lineage>
</organism>
<dbReference type="PANTHER" id="PTHR47151:SF2">
    <property type="entry name" value="AMINO ACID BINDING PROTEIN"/>
    <property type="match status" value="1"/>
</dbReference>
<dbReference type="EMBL" id="CAEZUY010000008">
    <property type="protein sequence ID" value="CAB4607892.1"/>
    <property type="molecule type" value="Genomic_DNA"/>
</dbReference>
<accession>A0A6J7F3D7</accession>
<dbReference type="SUPFAM" id="SSF53822">
    <property type="entry name" value="Periplasmic binding protein-like I"/>
    <property type="match status" value="1"/>
</dbReference>
<sequence length="390" mass="39668">MNKNTKRVLGVVAASALVLGTALTNAQAAKTLTLVYQGPMTGPDGQTGQDEYMGVLTAIQIYNDSNPKVKVVVKSADDQGESAVAGQIAPGVAADKSVVGIIGPAFSGPSVASFPSYKPAGIPMISPSATNPSLTDPKSPKNGFPFFHRVLATDVLQSDKLVTLATRGVASPKIYVVDDMSGYGNKTDGLGSLVDAVIAKRKLTVVGSSSIAKGTMAQSTGAAGTIIASKANIVIYSGYYSDAGALIKALRDAGYTGVFASGDGTLSGDFIPAAGKAAAEGARITAPSLPFELAATPAQLAAFTKATKLKSPVGHTYLTEAFNATNIFLDCIKKGKTSRPGIQACISTGTFEGAAGVKISFTRYGEMPGGAPVGDFVIKDGAIVYNGAVK</sequence>
<evidence type="ECO:0000259" key="2">
    <source>
        <dbReference type="Pfam" id="PF13458"/>
    </source>
</evidence>
<dbReference type="Pfam" id="PF13458">
    <property type="entry name" value="Peripla_BP_6"/>
    <property type="match status" value="1"/>
</dbReference>
<dbReference type="EMBL" id="CAFBPI010000024">
    <property type="protein sequence ID" value="CAB5012509.1"/>
    <property type="molecule type" value="Genomic_DNA"/>
</dbReference>
<evidence type="ECO:0000313" key="3">
    <source>
        <dbReference type="EMBL" id="CAB4529851.1"/>
    </source>
</evidence>
<proteinExistence type="predicted"/>
<dbReference type="Gene3D" id="3.40.50.2300">
    <property type="match status" value="2"/>
</dbReference>
<evidence type="ECO:0000313" key="5">
    <source>
        <dbReference type="EMBL" id="CAB4719127.1"/>
    </source>
</evidence>
<feature type="domain" description="Leucine-binding protein" evidence="2">
    <location>
        <begin position="38"/>
        <end position="363"/>
    </location>
</feature>